<comment type="subcellular location">
    <subcellularLocation>
        <location evidence="1">Endoplasmic reticulum membrane</location>
        <topology evidence="1">Single-pass membrane protein</topology>
    </subcellularLocation>
</comment>
<comment type="function">
    <text evidence="5">Probable disulfide isomerase, which participates in the folding of proteins containing disulfide bonds. May act as a dithiol oxidase. Acts as a regulator of endoplasmic reticulum-mitochondria contact sites via its ability to regulate redox signals.</text>
</comment>
<dbReference type="CDD" id="cd02961">
    <property type="entry name" value="PDI_a_family"/>
    <property type="match status" value="1"/>
</dbReference>
<organism evidence="9 10">
    <name type="scientific">Morchella conica CCBAS932</name>
    <dbReference type="NCBI Taxonomy" id="1392247"/>
    <lineage>
        <taxon>Eukaryota</taxon>
        <taxon>Fungi</taxon>
        <taxon>Dikarya</taxon>
        <taxon>Ascomycota</taxon>
        <taxon>Pezizomycotina</taxon>
        <taxon>Pezizomycetes</taxon>
        <taxon>Pezizales</taxon>
        <taxon>Morchellaceae</taxon>
        <taxon>Morchella</taxon>
    </lineage>
</organism>
<dbReference type="InterPro" id="IPR052250">
    <property type="entry name" value="PDI_TMX3"/>
</dbReference>
<accession>A0A3N4KGH0</accession>
<dbReference type="InterPro" id="IPR036249">
    <property type="entry name" value="Thioredoxin-like_sf"/>
</dbReference>
<dbReference type="GO" id="GO:0005789">
    <property type="term" value="C:endoplasmic reticulum membrane"/>
    <property type="evidence" value="ECO:0007669"/>
    <property type="project" value="UniProtKB-SubCell"/>
</dbReference>
<protein>
    <recommendedName>
        <fullName evidence="8">Thioredoxin domain-containing protein</fullName>
    </recommendedName>
</protein>
<dbReference type="InterPro" id="IPR017937">
    <property type="entry name" value="Thioredoxin_CS"/>
</dbReference>
<feature type="coiled-coil region" evidence="6">
    <location>
        <begin position="246"/>
        <end position="285"/>
    </location>
</feature>
<keyword evidence="6" id="KW-0175">Coiled coil</keyword>
<dbReference type="AlphaFoldDB" id="A0A3N4KGH0"/>
<keyword evidence="2 7" id="KW-0812">Transmembrane</keyword>
<keyword evidence="10" id="KW-1185">Reference proteome</keyword>
<dbReference type="PROSITE" id="PS00194">
    <property type="entry name" value="THIOREDOXIN_1"/>
    <property type="match status" value="1"/>
</dbReference>
<dbReference type="Proteomes" id="UP000277580">
    <property type="component" value="Unassembled WGS sequence"/>
</dbReference>
<evidence type="ECO:0000313" key="10">
    <source>
        <dbReference type="Proteomes" id="UP000277580"/>
    </source>
</evidence>
<evidence type="ECO:0000256" key="1">
    <source>
        <dbReference type="ARBA" id="ARBA00004389"/>
    </source>
</evidence>
<feature type="domain" description="Thioredoxin" evidence="8">
    <location>
        <begin position="1"/>
        <end position="209"/>
    </location>
</feature>
<dbReference type="SUPFAM" id="SSF52833">
    <property type="entry name" value="Thioredoxin-like"/>
    <property type="match status" value="2"/>
</dbReference>
<keyword evidence="3 7" id="KW-1133">Transmembrane helix</keyword>
<dbReference type="OrthoDB" id="72053at2759"/>
<dbReference type="EMBL" id="ML119150">
    <property type="protein sequence ID" value="RPB09607.1"/>
    <property type="molecule type" value="Genomic_DNA"/>
</dbReference>
<dbReference type="PROSITE" id="PS51352">
    <property type="entry name" value="THIOREDOXIN_2"/>
    <property type="match status" value="1"/>
</dbReference>
<feature type="transmembrane region" description="Helical" evidence="7">
    <location>
        <begin position="402"/>
        <end position="419"/>
    </location>
</feature>
<evidence type="ECO:0000256" key="4">
    <source>
        <dbReference type="ARBA" id="ARBA00023136"/>
    </source>
</evidence>
<dbReference type="InterPro" id="IPR013766">
    <property type="entry name" value="Thioredoxin_domain"/>
</dbReference>
<reference evidence="9 10" key="1">
    <citation type="journal article" date="2018" name="Nat. Ecol. Evol.">
        <title>Pezizomycetes genomes reveal the molecular basis of ectomycorrhizal truffle lifestyle.</title>
        <authorList>
            <person name="Murat C."/>
            <person name="Payen T."/>
            <person name="Noel B."/>
            <person name="Kuo A."/>
            <person name="Morin E."/>
            <person name="Chen J."/>
            <person name="Kohler A."/>
            <person name="Krizsan K."/>
            <person name="Balestrini R."/>
            <person name="Da Silva C."/>
            <person name="Montanini B."/>
            <person name="Hainaut M."/>
            <person name="Levati E."/>
            <person name="Barry K.W."/>
            <person name="Belfiori B."/>
            <person name="Cichocki N."/>
            <person name="Clum A."/>
            <person name="Dockter R.B."/>
            <person name="Fauchery L."/>
            <person name="Guy J."/>
            <person name="Iotti M."/>
            <person name="Le Tacon F."/>
            <person name="Lindquist E.A."/>
            <person name="Lipzen A."/>
            <person name="Malagnac F."/>
            <person name="Mello A."/>
            <person name="Molinier V."/>
            <person name="Miyauchi S."/>
            <person name="Poulain J."/>
            <person name="Riccioni C."/>
            <person name="Rubini A."/>
            <person name="Sitrit Y."/>
            <person name="Splivallo R."/>
            <person name="Traeger S."/>
            <person name="Wang M."/>
            <person name="Zifcakova L."/>
            <person name="Wipf D."/>
            <person name="Zambonelli A."/>
            <person name="Paolocci F."/>
            <person name="Nowrousian M."/>
            <person name="Ottonello S."/>
            <person name="Baldrian P."/>
            <person name="Spatafora J.W."/>
            <person name="Henrissat B."/>
            <person name="Nagy L.G."/>
            <person name="Aury J.M."/>
            <person name="Wincker P."/>
            <person name="Grigoriev I.V."/>
            <person name="Bonfante P."/>
            <person name="Martin F.M."/>
        </authorList>
    </citation>
    <scope>NUCLEOTIDE SEQUENCE [LARGE SCALE GENOMIC DNA]</scope>
    <source>
        <strain evidence="9 10">CCBAS932</strain>
    </source>
</reference>
<dbReference type="InParanoid" id="A0A3N4KGH0"/>
<sequence>MNLDAEAFLRLVTTTRDPWFIKFYAPWCGHCQAMAPAWSELGREMKGSLNIGEVNCEVEKRLCRDVNLRGYPTILFFQGGERVEYDGLRGLGDLVAYARKAVNSGVNEVDLVEFEEMEKAGMEVAFIYFYDQATTSEDFAALERITLPLIGHAPLLKTSSDLMAKRFRVTTWPRLIVVRDGKPSYYLALSPKDMRDTNKVLDWMKSVWLPIVPELSAANSHEIMHGKTVVLGILSRNRPNDFGTAKAELKKAAMEFMDQRQMEEKNEKQELRDRKQLRIEEAEDRDDERALRAAKNMRINVEKKKEVGFAWVDGVFWERWVRSTYGVNVNEVGERIIINDEDTKRYWDITLDGAPIRPSRSAILDTLKAVIADPPKIQSKSSTNRLYSVFYRLRAGFGRHPVLSTFGGIVFIVVAAVYGKGLMRRRGAGGFFKLDGKEGLLGGNTGTKAD</sequence>
<dbReference type="STRING" id="1392247.A0A3N4KGH0"/>
<dbReference type="PRINTS" id="PR00421">
    <property type="entry name" value="THIOREDOXIN"/>
</dbReference>
<dbReference type="Gene3D" id="3.40.30.10">
    <property type="entry name" value="Glutaredoxin"/>
    <property type="match status" value="1"/>
</dbReference>
<evidence type="ECO:0000256" key="3">
    <source>
        <dbReference type="ARBA" id="ARBA00022989"/>
    </source>
</evidence>
<name>A0A3N4KGH0_9PEZI</name>
<dbReference type="Pfam" id="PF00085">
    <property type="entry name" value="Thioredoxin"/>
    <property type="match status" value="1"/>
</dbReference>
<evidence type="ECO:0000256" key="2">
    <source>
        <dbReference type="ARBA" id="ARBA00022692"/>
    </source>
</evidence>
<evidence type="ECO:0000259" key="8">
    <source>
        <dbReference type="PROSITE" id="PS51352"/>
    </source>
</evidence>
<dbReference type="PANTHER" id="PTHR46426:SF1">
    <property type="entry name" value="PROTEIN DISULFIDE-ISOMERASE TMX3"/>
    <property type="match status" value="1"/>
</dbReference>
<proteinExistence type="predicted"/>
<evidence type="ECO:0000256" key="5">
    <source>
        <dbReference type="ARBA" id="ARBA00045246"/>
    </source>
</evidence>
<keyword evidence="4 7" id="KW-0472">Membrane</keyword>
<gene>
    <name evidence="9" type="ORF">P167DRAFT_295076</name>
</gene>
<evidence type="ECO:0000256" key="7">
    <source>
        <dbReference type="SAM" id="Phobius"/>
    </source>
</evidence>
<dbReference type="PANTHER" id="PTHR46426">
    <property type="entry name" value="PROTEIN DISULFIDE-ISOMERASE TMX3"/>
    <property type="match status" value="1"/>
</dbReference>
<evidence type="ECO:0000313" key="9">
    <source>
        <dbReference type="EMBL" id="RPB09607.1"/>
    </source>
</evidence>
<evidence type="ECO:0000256" key="6">
    <source>
        <dbReference type="SAM" id="Coils"/>
    </source>
</evidence>